<dbReference type="AlphaFoldDB" id="A0A940DSF2"/>
<evidence type="ECO:0000313" key="3">
    <source>
        <dbReference type="EMBL" id="MBO8454757.1"/>
    </source>
</evidence>
<dbReference type="Proteomes" id="UP000771749">
    <property type="component" value="Unassembled WGS sequence"/>
</dbReference>
<keyword evidence="2" id="KW-1133">Transmembrane helix</keyword>
<gene>
    <name evidence="3" type="ORF">IAC07_08570</name>
</gene>
<comment type="caution">
    <text evidence="3">The sequence shown here is derived from an EMBL/GenBank/DDBJ whole genome shotgun (WGS) entry which is preliminary data.</text>
</comment>
<name>A0A940DSF2_9BACT</name>
<reference evidence="3" key="1">
    <citation type="submission" date="2020-10" db="EMBL/GenBank/DDBJ databases">
        <authorList>
            <person name="Gilroy R."/>
        </authorList>
    </citation>
    <scope>NUCLEOTIDE SEQUENCE</scope>
    <source>
        <strain evidence="3">F1-3629</strain>
    </source>
</reference>
<feature type="coiled-coil region" evidence="1">
    <location>
        <begin position="125"/>
        <end position="166"/>
    </location>
</feature>
<sequence length="296" mass="32792">MEEKRIPENPGTGNLKKIMVLLAVVAVALAAALAYIWIQKSSLVNELNLEKEDLTARMVALQNEYASLSSDYDSINLQLDSSREEVSQLIERIKKTDATNRAKMRQYEKELGTLRSIMRNYIVQIDSLNTLNQKLTADAAAARKEAAESRRQTEELSKTVEDLTGQVAVGAVIKGRGISLEAYNASGKVTDRSSRTVRLVTTLSLVENDLAPKGPVRVYIRVKGPDGILLTNGTQKTFEFNGEPMICSASREVDYQGAEVEMTVYLNDISDYVKGIYTVDVYTEQSLLGSAELMLR</sequence>
<dbReference type="Gene3D" id="1.10.287.1490">
    <property type="match status" value="1"/>
</dbReference>
<evidence type="ECO:0000256" key="1">
    <source>
        <dbReference type="SAM" id="Coils"/>
    </source>
</evidence>
<feature type="coiled-coil region" evidence="1">
    <location>
        <begin position="44"/>
        <end position="99"/>
    </location>
</feature>
<proteinExistence type="predicted"/>
<accession>A0A940DSF2</accession>
<evidence type="ECO:0008006" key="5">
    <source>
        <dbReference type="Google" id="ProtNLM"/>
    </source>
</evidence>
<dbReference type="EMBL" id="JADIMJ010000130">
    <property type="protein sequence ID" value="MBO8454757.1"/>
    <property type="molecule type" value="Genomic_DNA"/>
</dbReference>
<keyword evidence="2" id="KW-0812">Transmembrane</keyword>
<evidence type="ECO:0000313" key="4">
    <source>
        <dbReference type="Proteomes" id="UP000771749"/>
    </source>
</evidence>
<organism evidence="3 4">
    <name type="scientific">Candidatus Cryptobacteroides gallistercoris</name>
    <dbReference type="NCBI Taxonomy" id="2840765"/>
    <lineage>
        <taxon>Bacteria</taxon>
        <taxon>Pseudomonadati</taxon>
        <taxon>Bacteroidota</taxon>
        <taxon>Bacteroidia</taxon>
        <taxon>Bacteroidales</taxon>
        <taxon>Candidatus Cryptobacteroides</taxon>
    </lineage>
</organism>
<reference evidence="3" key="2">
    <citation type="journal article" date="2021" name="PeerJ">
        <title>Extensive microbial diversity within the chicken gut microbiome revealed by metagenomics and culture.</title>
        <authorList>
            <person name="Gilroy R."/>
            <person name="Ravi A."/>
            <person name="Getino M."/>
            <person name="Pursley I."/>
            <person name="Horton D.L."/>
            <person name="Alikhan N.F."/>
            <person name="Baker D."/>
            <person name="Gharbi K."/>
            <person name="Hall N."/>
            <person name="Watson M."/>
            <person name="Adriaenssens E.M."/>
            <person name="Foster-Nyarko E."/>
            <person name="Jarju S."/>
            <person name="Secka A."/>
            <person name="Antonio M."/>
            <person name="Oren A."/>
            <person name="Chaudhuri R.R."/>
            <person name="La Ragione R."/>
            <person name="Hildebrand F."/>
            <person name="Pallen M.J."/>
        </authorList>
    </citation>
    <scope>NUCLEOTIDE SEQUENCE</scope>
    <source>
        <strain evidence="3">F1-3629</strain>
    </source>
</reference>
<feature type="transmembrane region" description="Helical" evidence="2">
    <location>
        <begin position="20"/>
        <end position="38"/>
    </location>
</feature>
<evidence type="ECO:0000256" key="2">
    <source>
        <dbReference type="SAM" id="Phobius"/>
    </source>
</evidence>
<keyword evidence="1" id="KW-0175">Coiled coil</keyword>
<keyword evidence="2" id="KW-0472">Membrane</keyword>
<protein>
    <recommendedName>
        <fullName evidence="5">Chromosome segregation protein SMC</fullName>
    </recommendedName>
</protein>